<name>A0A1Y1YBY9_9FUNG</name>
<dbReference type="Gene3D" id="1.20.1280.50">
    <property type="match status" value="1"/>
</dbReference>
<evidence type="ECO:0000313" key="6">
    <source>
        <dbReference type="Proteomes" id="UP000193498"/>
    </source>
</evidence>
<dbReference type="GO" id="GO:0005634">
    <property type="term" value="C:nucleus"/>
    <property type="evidence" value="ECO:0007669"/>
    <property type="project" value="UniProtKB-SubCell"/>
</dbReference>
<dbReference type="SUPFAM" id="SSF81383">
    <property type="entry name" value="F-box domain"/>
    <property type="match status" value="1"/>
</dbReference>
<evidence type="ECO:0000256" key="1">
    <source>
        <dbReference type="ARBA" id="ARBA00004123"/>
    </source>
</evidence>
<dbReference type="InterPro" id="IPR001810">
    <property type="entry name" value="F-box_dom"/>
</dbReference>
<keyword evidence="2" id="KW-0862">Zinc</keyword>
<proteinExistence type="predicted"/>
<dbReference type="EMBL" id="MCFE01000173">
    <property type="protein sequence ID" value="ORX95517.1"/>
    <property type="molecule type" value="Genomic_DNA"/>
</dbReference>
<dbReference type="AlphaFoldDB" id="A0A1Y1YBY9"/>
<evidence type="ECO:0000259" key="4">
    <source>
        <dbReference type="PROSITE" id="PS50181"/>
    </source>
</evidence>
<evidence type="ECO:0000256" key="2">
    <source>
        <dbReference type="ARBA" id="ARBA00022833"/>
    </source>
</evidence>
<evidence type="ECO:0000313" key="5">
    <source>
        <dbReference type="EMBL" id="ORX95517.1"/>
    </source>
</evidence>
<reference evidence="5 6" key="1">
    <citation type="submission" date="2016-07" db="EMBL/GenBank/DDBJ databases">
        <title>Pervasive Adenine N6-methylation of Active Genes in Fungi.</title>
        <authorList>
            <consortium name="DOE Joint Genome Institute"/>
            <person name="Mondo S.J."/>
            <person name="Dannebaum R.O."/>
            <person name="Kuo R.C."/>
            <person name="Labutti K."/>
            <person name="Haridas S."/>
            <person name="Kuo A."/>
            <person name="Salamov A."/>
            <person name="Ahrendt S.R."/>
            <person name="Lipzen A."/>
            <person name="Sullivan W."/>
            <person name="Andreopoulos W.B."/>
            <person name="Clum A."/>
            <person name="Lindquist E."/>
            <person name="Daum C."/>
            <person name="Ramamoorthy G.K."/>
            <person name="Gryganskyi A."/>
            <person name="Culley D."/>
            <person name="Magnuson J.K."/>
            <person name="James T.Y."/>
            <person name="O'Malley M.A."/>
            <person name="Stajich J.E."/>
            <person name="Spatafora J.W."/>
            <person name="Visel A."/>
            <person name="Grigoriev I.V."/>
        </authorList>
    </citation>
    <scope>NUCLEOTIDE SEQUENCE [LARGE SCALE GENOMIC DNA]</scope>
    <source>
        <strain evidence="5 6">CBS 931.73</strain>
    </source>
</reference>
<protein>
    <recommendedName>
        <fullName evidence="4">F-box domain-containing protein</fullName>
    </recommendedName>
</protein>
<dbReference type="Pfam" id="PF00646">
    <property type="entry name" value="F-box"/>
    <property type="match status" value="1"/>
</dbReference>
<dbReference type="SUPFAM" id="SSF46955">
    <property type="entry name" value="Putative DNA-binding domain"/>
    <property type="match status" value="1"/>
</dbReference>
<accession>A0A1Y1YBY9</accession>
<evidence type="ECO:0000256" key="3">
    <source>
        <dbReference type="ARBA" id="ARBA00023242"/>
    </source>
</evidence>
<dbReference type="Proteomes" id="UP000193498">
    <property type="component" value="Unassembled WGS sequence"/>
</dbReference>
<keyword evidence="6" id="KW-1185">Reference proteome</keyword>
<dbReference type="CDD" id="cd09917">
    <property type="entry name" value="F-box_SF"/>
    <property type="match status" value="1"/>
</dbReference>
<comment type="caution">
    <text evidence="5">The sequence shown here is derived from an EMBL/GenBank/DDBJ whole genome shotgun (WGS) entry which is preliminary data.</text>
</comment>
<dbReference type="InParanoid" id="A0A1Y1YBY9"/>
<gene>
    <name evidence="5" type="ORF">K493DRAFT_314950</name>
</gene>
<feature type="domain" description="F-box" evidence="4">
    <location>
        <begin position="7"/>
        <end position="43"/>
    </location>
</feature>
<dbReference type="InterPro" id="IPR009061">
    <property type="entry name" value="DNA-bd_dom_put_sf"/>
</dbReference>
<dbReference type="InterPro" id="IPR037129">
    <property type="entry name" value="XPA_sf"/>
</dbReference>
<dbReference type="InterPro" id="IPR036047">
    <property type="entry name" value="F-box-like_dom_sf"/>
</dbReference>
<organism evidence="5 6">
    <name type="scientific">Basidiobolus meristosporus CBS 931.73</name>
    <dbReference type="NCBI Taxonomy" id="1314790"/>
    <lineage>
        <taxon>Eukaryota</taxon>
        <taxon>Fungi</taxon>
        <taxon>Fungi incertae sedis</taxon>
        <taxon>Zoopagomycota</taxon>
        <taxon>Entomophthoromycotina</taxon>
        <taxon>Basidiobolomycetes</taxon>
        <taxon>Basidiobolales</taxon>
        <taxon>Basidiobolaceae</taxon>
        <taxon>Basidiobolus</taxon>
    </lineage>
</organism>
<dbReference type="Gene3D" id="3.90.530.10">
    <property type="entry name" value="XPA C-terminal domain"/>
    <property type="match status" value="1"/>
</dbReference>
<dbReference type="PROSITE" id="PS50181">
    <property type="entry name" value="FBOX"/>
    <property type="match status" value="1"/>
</dbReference>
<sequence length="362" mass="42193">MLLATRISPLHSLPNELALLVYSFLDPRSIIHLSLCSRKLYSLGNLLISRRIDPGTRRQHHRPRQTFIRMYLQKCRLCWAEDGYQHPVISSLCICTSCHQLPSYVTVSRTTAKQQYGLTDNDLRSLRAPYTGDGACTFYLRRDCERMAQELYGSLMSIPRGYERGRLTCSRNAAYQSARVNFTTKFLRAWRKRRQHSPETEMYLRGFLQENVYFYGHPSKIRRGGKSMHALMEMATQYVERELWIHSWVDYAERWYLGKLGDLLRRGPCKAKPEEISFAISRLRHQGNGGERKNPSDLVFWYCSKRETVNATYPLKVAVTNAERIIHKSRDAKNASAVSRIRRRSSCYTASMDGQLWEVQCR</sequence>
<keyword evidence="3" id="KW-0539">Nucleus</keyword>
<comment type="subcellular location">
    <subcellularLocation>
        <location evidence="1">Nucleus</location>
    </subcellularLocation>
</comment>